<dbReference type="AlphaFoldDB" id="A0AAD7D2T5"/>
<dbReference type="GO" id="GO:0016788">
    <property type="term" value="F:hydrolase activity, acting on ester bonds"/>
    <property type="evidence" value="ECO:0007669"/>
    <property type="project" value="InterPro"/>
</dbReference>
<organism evidence="1 2">
    <name type="scientific">Mycena rosella</name>
    <name type="common">Pink bonnet</name>
    <name type="synonym">Agaricus rosellus</name>
    <dbReference type="NCBI Taxonomy" id="1033263"/>
    <lineage>
        <taxon>Eukaryota</taxon>
        <taxon>Fungi</taxon>
        <taxon>Dikarya</taxon>
        <taxon>Basidiomycota</taxon>
        <taxon>Agaricomycotina</taxon>
        <taxon>Agaricomycetes</taxon>
        <taxon>Agaricomycetidae</taxon>
        <taxon>Agaricales</taxon>
        <taxon>Marasmiineae</taxon>
        <taxon>Mycenaceae</taxon>
        <taxon>Mycena</taxon>
    </lineage>
</organism>
<sequence>MLGEVGVDRAFRVAFDYHASPRRLTPFMIPLDRSSPLFGTIRVLMRLCRPTGDPRAQIDLAVELGRSVSLHSVKCPMATVDLLNKLKVKHGQQWENIRIDIHSCSMNPQVWTGLQKKHANVFLSLSTVINGRSNNMNALIAACPSDRILIESDFNDINMCTERCIEMLNVVARAKGWHVEEEWLDDVAASDWGIVRRLEANWKAFRDGGKN</sequence>
<proteinExistence type="predicted"/>
<dbReference type="PANTHER" id="PTHR47345:SF1">
    <property type="entry name" value="CUT9-INTERACTING PROTEIN SCN1"/>
    <property type="match status" value="1"/>
</dbReference>
<comment type="caution">
    <text evidence="1">The sequence shown here is derived from an EMBL/GenBank/DDBJ whole genome shotgun (WGS) entry which is preliminary data.</text>
</comment>
<dbReference type="EMBL" id="JARKIE010000149">
    <property type="protein sequence ID" value="KAJ7675331.1"/>
    <property type="molecule type" value="Genomic_DNA"/>
</dbReference>
<dbReference type="InterPro" id="IPR032466">
    <property type="entry name" value="Metal_Hydrolase"/>
</dbReference>
<dbReference type="InterPro" id="IPR053044">
    <property type="entry name" value="Metallo-hydrolase/TatD-type"/>
</dbReference>
<evidence type="ECO:0000313" key="1">
    <source>
        <dbReference type="EMBL" id="KAJ7675331.1"/>
    </source>
</evidence>
<dbReference type="Proteomes" id="UP001221757">
    <property type="component" value="Unassembled WGS sequence"/>
</dbReference>
<dbReference type="PANTHER" id="PTHR47345">
    <property type="entry name" value="CUT9-INTERACTING PROTEIN SCN1"/>
    <property type="match status" value="1"/>
</dbReference>
<protein>
    <recommendedName>
        <fullName evidence="3">Metallo-dependent hydrolase</fullName>
    </recommendedName>
</protein>
<accession>A0AAD7D2T5</accession>
<name>A0AAD7D2T5_MYCRO</name>
<reference evidence="1" key="1">
    <citation type="submission" date="2023-03" db="EMBL/GenBank/DDBJ databases">
        <title>Massive genome expansion in bonnet fungi (Mycena s.s.) driven by repeated elements and novel gene families across ecological guilds.</title>
        <authorList>
            <consortium name="Lawrence Berkeley National Laboratory"/>
            <person name="Harder C.B."/>
            <person name="Miyauchi S."/>
            <person name="Viragh M."/>
            <person name="Kuo A."/>
            <person name="Thoen E."/>
            <person name="Andreopoulos B."/>
            <person name="Lu D."/>
            <person name="Skrede I."/>
            <person name="Drula E."/>
            <person name="Henrissat B."/>
            <person name="Morin E."/>
            <person name="Kohler A."/>
            <person name="Barry K."/>
            <person name="LaButti K."/>
            <person name="Morin E."/>
            <person name="Salamov A."/>
            <person name="Lipzen A."/>
            <person name="Mereny Z."/>
            <person name="Hegedus B."/>
            <person name="Baldrian P."/>
            <person name="Stursova M."/>
            <person name="Weitz H."/>
            <person name="Taylor A."/>
            <person name="Grigoriev I.V."/>
            <person name="Nagy L.G."/>
            <person name="Martin F."/>
            <person name="Kauserud H."/>
        </authorList>
    </citation>
    <scope>NUCLEOTIDE SEQUENCE</scope>
    <source>
        <strain evidence="1">CBHHK067</strain>
    </source>
</reference>
<evidence type="ECO:0000313" key="2">
    <source>
        <dbReference type="Proteomes" id="UP001221757"/>
    </source>
</evidence>
<dbReference type="Pfam" id="PF01026">
    <property type="entry name" value="TatD_DNase"/>
    <property type="match status" value="1"/>
</dbReference>
<dbReference type="SUPFAM" id="SSF51556">
    <property type="entry name" value="Metallo-dependent hydrolases"/>
    <property type="match status" value="1"/>
</dbReference>
<dbReference type="Gene3D" id="3.20.20.140">
    <property type="entry name" value="Metal-dependent hydrolases"/>
    <property type="match status" value="1"/>
</dbReference>
<keyword evidence="2" id="KW-1185">Reference proteome</keyword>
<dbReference type="InterPro" id="IPR001130">
    <property type="entry name" value="TatD-like"/>
</dbReference>
<evidence type="ECO:0008006" key="3">
    <source>
        <dbReference type="Google" id="ProtNLM"/>
    </source>
</evidence>
<gene>
    <name evidence="1" type="ORF">B0H17DRAFT_1081002</name>
</gene>